<dbReference type="PANTHER" id="PTHR45843:SF1">
    <property type="entry name" value="PEPTIDYL-PROLYL CIS-TRANS ISOMERASE-LIKE 4"/>
    <property type="match status" value="1"/>
</dbReference>
<evidence type="ECO:0000313" key="10">
    <source>
        <dbReference type="Proteomes" id="UP000759131"/>
    </source>
</evidence>
<dbReference type="InterPro" id="IPR029000">
    <property type="entry name" value="Cyclophilin-like_dom_sf"/>
</dbReference>
<dbReference type="FunFam" id="2.40.100.10:FF:000015">
    <property type="entry name" value="Peptidyl-prolyl cis-trans isomerase"/>
    <property type="match status" value="1"/>
</dbReference>
<evidence type="ECO:0000256" key="5">
    <source>
        <dbReference type="ARBA" id="ARBA00023235"/>
    </source>
</evidence>
<dbReference type="Proteomes" id="UP000759131">
    <property type="component" value="Unassembled WGS sequence"/>
</dbReference>
<dbReference type="PRINTS" id="PR00153">
    <property type="entry name" value="CSAPPISMRASE"/>
</dbReference>
<keyword evidence="10" id="KW-1185">Reference proteome</keyword>
<comment type="similarity">
    <text evidence="7">Belongs to the cyclophilin-type PPIase family.</text>
</comment>
<evidence type="ECO:0000256" key="4">
    <source>
        <dbReference type="ARBA" id="ARBA00023110"/>
    </source>
</evidence>
<comment type="catalytic activity">
    <reaction evidence="1 7">
        <text>[protein]-peptidylproline (omega=180) = [protein]-peptidylproline (omega=0)</text>
        <dbReference type="Rhea" id="RHEA:16237"/>
        <dbReference type="Rhea" id="RHEA-COMP:10747"/>
        <dbReference type="Rhea" id="RHEA-COMP:10748"/>
        <dbReference type="ChEBI" id="CHEBI:83833"/>
        <dbReference type="ChEBI" id="CHEBI:83834"/>
        <dbReference type="EC" id="5.2.1.8"/>
    </reaction>
</comment>
<comment type="subcellular location">
    <subcellularLocation>
        <location evidence="2">Nucleus</location>
    </subcellularLocation>
</comment>
<sequence>MSVVLETTMGDITVDLFVKERPRSCLNFLKLCQLKYYNFCPFHTIERNFMAQSGDPTGAGSGGHSVFATLYGENARFFEAEIKPTIKHKRKGLLSMVNNGEGLHGSQFFITLSDGLDYLDGVHTVFGHVTEGMDVLDQLNDVLCDNNNKPFKDILITHTVILDDPFPHPNGLEIPPQSPELSEELLKSHRIGVHEDIDDTDGKTA</sequence>
<keyword evidence="5 7" id="KW-0413">Isomerase</keyword>
<comment type="function">
    <text evidence="7">PPIases accelerate the folding of proteins. It catalyzes the cis-trans isomerization of proline imidic peptide bonds in oligopeptides.</text>
</comment>
<dbReference type="EC" id="5.2.1.8" evidence="7"/>
<evidence type="ECO:0000256" key="7">
    <source>
        <dbReference type="RuleBase" id="RU363019"/>
    </source>
</evidence>
<dbReference type="SUPFAM" id="SSF50891">
    <property type="entry name" value="Cyclophilin-like"/>
    <property type="match status" value="1"/>
</dbReference>
<feature type="domain" description="PPIase cyclophilin-type" evidence="8">
    <location>
        <begin position="1"/>
        <end position="161"/>
    </location>
</feature>
<organism evidence="9">
    <name type="scientific">Medioppia subpectinata</name>
    <dbReference type="NCBI Taxonomy" id="1979941"/>
    <lineage>
        <taxon>Eukaryota</taxon>
        <taxon>Metazoa</taxon>
        <taxon>Ecdysozoa</taxon>
        <taxon>Arthropoda</taxon>
        <taxon>Chelicerata</taxon>
        <taxon>Arachnida</taxon>
        <taxon>Acari</taxon>
        <taxon>Acariformes</taxon>
        <taxon>Sarcoptiformes</taxon>
        <taxon>Oribatida</taxon>
        <taxon>Brachypylina</taxon>
        <taxon>Oppioidea</taxon>
        <taxon>Oppiidae</taxon>
        <taxon>Medioppia</taxon>
    </lineage>
</organism>
<reference evidence="9" key="1">
    <citation type="submission" date="2020-11" db="EMBL/GenBank/DDBJ databases">
        <authorList>
            <person name="Tran Van P."/>
        </authorList>
    </citation>
    <scope>NUCLEOTIDE SEQUENCE</scope>
</reference>
<dbReference type="InterPro" id="IPR002130">
    <property type="entry name" value="Cyclophilin-type_PPIase_dom"/>
</dbReference>
<dbReference type="PROSITE" id="PS50072">
    <property type="entry name" value="CSA_PPIASE_2"/>
    <property type="match status" value="1"/>
</dbReference>
<evidence type="ECO:0000259" key="8">
    <source>
        <dbReference type="PROSITE" id="PS50072"/>
    </source>
</evidence>
<dbReference type="InterPro" id="IPR035538">
    <property type="entry name" value="Cyclophilin_PPIL4"/>
</dbReference>
<dbReference type="OrthoDB" id="2083at2759"/>
<dbReference type="PANTHER" id="PTHR45843">
    <property type="entry name" value="PEPTIDYL-PROLYL CIS-TRANS ISOMERASE-LIKE 4"/>
    <property type="match status" value="1"/>
</dbReference>
<dbReference type="Gene3D" id="2.40.100.10">
    <property type="entry name" value="Cyclophilin-like"/>
    <property type="match status" value="1"/>
</dbReference>
<feature type="non-terminal residue" evidence="9">
    <location>
        <position position="1"/>
    </location>
</feature>
<dbReference type="GO" id="GO:0005634">
    <property type="term" value="C:nucleus"/>
    <property type="evidence" value="ECO:0007669"/>
    <property type="project" value="UniProtKB-SubCell"/>
</dbReference>
<name>A0A7R9PYY0_9ACAR</name>
<dbReference type="GO" id="GO:0003723">
    <property type="term" value="F:RNA binding"/>
    <property type="evidence" value="ECO:0007669"/>
    <property type="project" value="UniProtKB-KW"/>
</dbReference>
<evidence type="ECO:0000256" key="1">
    <source>
        <dbReference type="ARBA" id="ARBA00000971"/>
    </source>
</evidence>
<dbReference type="EMBL" id="CAJPIZ010003061">
    <property type="protein sequence ID" value="CAG2105865.1"/>
    <property type="molecule type" value="Genomic_DNA"/>
</dbReference>
<dbReference type="AlphaFoldDB" id="A0A7R9PYY0"/>
<protein>
    <recommendedName>
        <fullName evidence="7">Peptidyl-prolyl cis-trans isomerase</fullName>
        <shortName evidence="7">PPIase</shortName>
        <ecNumber evidence="7">5.2.1.8</ecNumber>
    </recommendedName>
</protein>
<dbReference type="InterPro" id="IPR035542">
    <property type="entry name" value="CRIP"/>
</dbReference>
<evidence type="ECO:0000256" key="6">
    <source>
        <dbReference type="ARBA" id="ARBA00023242"/>
    </source>
</evidence>
<dbReference type="GO" id="GO:0003755">
    <property type="term" value="F:peptidyl-prolyl cis-trans isomerase activity"/>
    <property type="evidence" value="ECO:0007669"/>
    <property type="project" value="UniProtKB-UniRule"/>
</dbReference>
<accession>A0A7R9PYY0</accession>
<keyword evidence="3" id="KW-0694">RNA-binding</keyword>
<evidence type="ECO:0000256" key="3">
    <source>
        <dbReference type="ARBA" id="ARBA00022884"/>
    </source>
</evidence>
<dbReference type="CDD" id="cd01921">
    <property type="entry name" value="cyclophilin_RRM"/>
    <property type="match status" value="1"/>
</dbReference>
<evidence type="ECO:0000313" key="9">
    <source>
        <dbReference type="EMBL" id="CAD7625435.1"/>
    </source>
</evidence>
<keyword evidence="6" id="KW-0539">Nucleus</keyword>
<dbReference type="EMBL" id="OC857636">
    <property type="protein sequence ID" value="CAD7625435.1"/>
    <property type="molecule type" value="Genomic_DNA"/>
</dbReference>
<evidence type="ECO:0000256" key="2">
    <source>
        <dbReference type="ARBA" id="ARBA00004123"/>
    </source>
</evidence>
<keyword evidence="4 7" id="KW-0697">Rotamase</keyword>
<proteinExistence type="inferred from homology"/>
<dbReference type="Pfam" id="PF00160">
    <property type="entry name" value="Pro_isomerase"/>
    <property type="match status" value="1"/>
</dbReference>
<gene>
    <name evidence="9" type="ORF">OSB1V03_LOCUS5869</name>
</gene>